<dbReference type="RefSeq" id="WP_132312538.1">
    <property type="nucleotide sequence ID" value="NZ_SMAR01000021.1"/>
</dbReference>
<dbReference type="GO" id="GO:0006446">
    <property type="term" value="P:regulation of translational initiation"/>
    <property type="evidence" value="ECO:0007669"/>
    <property type="project" value="TreeGrafter"/>
</dbReference>
<dbReference type="Pfam" id="PF01205">
    <property type="entry name" value="Impact_N"/>
    <property type="match status" value="1"/>
</dbReference>
<dbReference type="InterPro" id="IPR036956">
    <property type="entry name" value="Impact_N_sf"/>
</dbReference>
<dbReference type="InterPro" id="IPR020568">
    <property type="entry name" value="Ribosomal_Su5_D2-typ_SF"/>
</dbReference>
<reference evidence="3 4" key="1">
    <citation type="submission" date="2019-03" db="EMBL/GenBank/DDBJ databases">
        <title>Freshwater and sediment microbial communities from various areas in North America, analyzing microbe dynamics in response to fracking.</title>
        <authorList>
            <person name="Lamendella R."/>
        </authorList>
    </citation>
    <scope>NUCLEOTIDE SEQUENCE [LARGE SCALE GENOMIC DNA]</scope>
    <source>
        <strain evidence="3 4">175.2</strain>
    </source>
</reference>
<accession>A0A4R3NME7</accession>
<gene>
    <name evidence="3" type="ORF">EDC90_102156</name>
</gene>
<evidence type="ECO:0000313" key="3">
    <source>
        <dbReference type="EMBL" id="TCT36455.1"/>
    </source>
</evidence>
<name>A0A4R3NME7_9HYPH</name>
<dbReference type="EMBL" id="SMAR01000021">
    <property type="protein sequence ID" value="TCT36455.1"/>
    <property type="molecule type" value="Genomic_DNA"/>
</dbReference>
<dbReference type="OrthoDB" id="9813771at2"/>
<evidence type="ECO:0000256" key="1">
    <source>
        <dbReference type="ARBA" id="ARBA00007665"/>
    </source>
</evidence>
<evidence type="ECO:0000313" key="4">
    <source>
        <dbReference type="Proteomes" id="UP000295097"/>
    </source>
</evidence>
<organism evidence="3 4">
    <name type="scientific">Martelella mediterranea</name>
    <dbReference type="NCBI Taxonomy" id="293089"/>
    <lineage>
        <taxon>Bacteria</taxon>
        <taxon>Pseudomonadati</taxon>
        <taxon>Pseudomonadota</taxon>
        <taxon>Alphaproteobacteria</taxon>
        <taxon>Hyphomicrobiales</taxon>
        <taxon>Aurantimonadaceae</taxon>
        <taxon>Martelella</taxon>
    </lineage>
</organism>
<dbReference type="Proteomes" id="UP000295097">
    <property type="component" value="Unassembled WGS sequence"/>
</dbReference>
<dbReference type="SUPFAM" id="SSF54211">
    <property type="entry name" value="Ribosomal protein S5 domain 2-like"/>
    <property type="match status" value="1"/>
</dbReference>
<evidence type="ECO:0000259" key="2">
    <source>
        <dbReference type="Pfam" id="PF01205"/>
    </source>
</evidence>
<keyword evidence="4" id="KW-1185">Reference proteome</keyword>
<proteinExistence type="inferred from homology"/>
<dbReference type="PANTHER" id="PTHR16301">
    <property type="entry name" value="IMPACT-RELATED"/>
    <property type="match status" value="1"/>
</dbReference>
<comment type="caution">
    <text evidence="3">The sequence shown here is derived from an EMBL/GenBank/DDBJ whole genome shotgun (WGS) entry which is preliminary data.</text>
</comment>
<dbReference type="Gene3D" id="3.30.230.30">
    <property type="entry name" value="Impact, N-terminal domain"/>
    <property type="match status" value="1"/>
</dbReference>
<comment type="similarity">
    <text evidence="1">Belongs to the IMPACT family.</text>
</comment>
<dbReference type="InterPro" id="IPR001498">
    <property type="entry name" value="Impact_N"/>
</dbReference>
<protein>
    <submittedName>
        <fullName evidence="3">Putative YigZ family protein</fullName>
    </submittedName>
</protein>
<feature type="domain" description="Impact N-terminal" evidence="2">
    <location>
        <begin position="15"/>
        <end position="115"/>
    </location>
</feature>
<dbReference type="InterPro" id="IPR023582">
    <property type="entry name" value="Impact"/>
</dbReference>
<sequence length="199" mass="21504">MFVLTETFTSEREIKKSRFATIAALISDEAAAKAFISANSFTDASHNCWAWRIGQQYRFSDDGEPGGTAGKPILQAIEGQDIDQVCVLVSRWFGGIKLGAGGLIRAYGGSAAECLRLAPKQTVIATTELQIEVLFTDLALVDSRIQSVEGLSLKNRNFDEKGAVFTVSIPDDHLVSLAILLRDLTNGRAVITPDVLAET</sequence>
<dbReference type="AlphaFoldDB" id="A0A4R3NME7"/>
<dbReference type="PROSITE" id="PS00910">
    <property type="entry name" value="UPF0029"/>
    <property type="match status" value="1"/>
</dbReference>
<dbReference type="GO" id="GO:0005737">
    <property type="term" value="C:cytoplasm"/>
    <property type="evidence" value="ECO:0007669"/>
    <property type="project" value="TreeGrafter"/>
</dbReference>
<dbReference type="PANTHER" id="PTHR16301:SF20">
    <property type="entry name" value="IMPACT FAMILY MEMBER YIGZ"/>
    <property type="match status" value="1"/>
</dbReference>
<dbReference type="InterPro" id="IPR020569">
    <property type="entry name" value="UPF0029_Impact_CS"/>
</dbReference>